<dbReference type="GO" id="GO:0016887">
    <property type="term" value="F:ATP hydrolysis activity"/>
    <property type="evidence" value="ECO:0007669"/>
    <property type="project" value="InterPro"/>
</dbReference>
<dbReference type="InterPro" id="IPR003593">
    <property type="entry name" value="AAA+_ATPase"/>
</dbReference>
<dbReference type="PROSITE" id="PS50893">
    <property type="entry name" value="ABC_TRANSPORTER_2"/>
    <property type="match status" value="1"/>
</dbReference>
<dbReference type="SMART" id="SM00382">
    <property type="entry name" value="AAA"/>
    <property type="match status" value="1"/>
</dbReference>
<keyword evidence="7" id="KW-1185">Reference proteome</keyword>
<sequence>MEAIRATGLCKRYGTKNVVDNLDIVVPKGAIYGFIGRNGSGKSTTQKMVCGLIQPSAGEIQLFGKPVLDTQVRSKIGTLIEQPGVYPNMSAYENLVLQGLSIGVHHPRKKAVESLELVGLGKSARKKAKNLSLGMKQRLGIAIAMLGQPELLVLDEPINGLDPEGIMDLRQVIARLNQELGITIFISSHILGELSKIATHYGIIKEGKLIQQISSQELADNRRDFLYVKVPNNREAAALIMEQLHPEECTISPNDEIHIFGLKDTAAVNKLLSINGFSVQEIFLHQQDLEEYFLNLMGGDCSA</sequence>
<dbReference type="RefSeq" id="WP_087917454.1">
    <property type="nucleotide sequence ID" value="NZ_CP021780.1"/>
</dbReference>
<evidence type="ECO:0000313" key="6">
    <source>
        <dbReference type="EMBL" id="ASA23465.1"/>
    </source>
</evidence>
<dbReference type="KEGG" id="pdh:B9T62_23250"/>
<name>A0A2Z2KHB3_9BACL</name>
<evidence type="ECO:0000256" key="3">
    <source>
        <dbReference type="ARBA" id="ARBA00022741"/>
    </source>
</evidence>
<evidence type="ECO:0000256" key="1">
    <source>
        <dbReference type="ARBA" id="ARBA00005417"/>
    </source>
</evidence>
<dbReference type="SUPFAM" id="SSF52540">
    <property type="entry name" value="P-loop containing nucleoside triphosphate hydrolases"/>
    <property type="match status" value="1"/>
</dbReference>
<dbReference type="Pfam" id="PF00005">
    <property type="entry name" value="ABC_tran"/>
    <property type="match status" value="1"/>
</dbReference>
<comment type="similarity">
    <text evidence="1">Belongs to the ABC transporter superfamily.</text>
</comment>
<dbReference type="Proteomes" id="UP000249890">
    <property type="component" value="Chromosome"/>
</dbReference>
<proteinExistence type="inferred from homology"/>
<dbReference type="PANTHER" id="PTHR43335:SF8">
    <property type="entry name" value="ABC TRANSPORTER, ATP-BINDING PROTEIN"/>
    <property type="match status" value="1"/>
</dbReference>
<feature type="domain" description="ABC transporter" evidence="5">
    <location>
        <begin position="4"/>
        <end position="231"/>
    </location>
</feature>
<dbReference type="InterPro" id="IPR017871">
    <property type="entry name" value="ABC_transporter-like_CS"/>
</dbReference>
<evidence type="ECO:0000256" key="2">
    <source>
        <dbReference type="ARBA" id="ARBA00022448"/>
    </source>
</evidence>
<dbReference type="OrthoDB" id="9802264at2"/>
<dbReference type="GO" id="GO:0005524">
    <property type="term" value="F:ATP binding"/>
    <property type="evidence" value="ECO:0007669"/>
    <property type="project" value="UniProtKB-KW"/>
</dbReference>
<dbReference type="InterPro" id="IPR003439">
    <property type="entry name" value="ABC_transporter-like_ATP-bd"/>
</dbReference>
<evidence type="ECO:0000259" key="5">
    <source>
        <dbReference type="PROSITE" id="PS50893"/>
    </source>
</evidence>
<dbReference type="PANTHER" id="PTHR43335">
    <property type="entry name" value="ABC TRANSPORTER, ATP-BINDING PROTEIN"/>
    <property type="match status" value="1"/>
</dbReference>
<dbReference type="Gene3D" id="3.40.50.300">
    <property type="entry name" value="P-loop containing nucleotide triphosphate hydrolases"/>
    <property type="match status" value="1"/>
</dbReference>
<dbReference type="EMBL" id="CP021780">
    <property type="protein sequence ID" value="ASA23465.1"/>
    <property type="molecule type" value="Genomic_DNA"/>
</dbReference>
<dbReference type="AlphaFoldDB" id="A0A2Z2KHB3"/>
<gene>
    <name evidence="6" type="ORF">B9T62_23250</name>
</gene>
<keyword evidence="2" id="KW-0813">Transport</keyword>
<evidence type="ECO:0000256" key="4">
    <source>
        <dbReference type="ARBA" id="ARBA00022840"/>
    </source>
</evidence>
<evidence type="ECO:0000313" key="7">
    <source>
        <dbReference type="Proteomes" id="UP000249890"/>
    </source>
</evidence>
<accession>A0A2Z2KHB3</accession>
<reference evidence="6 7" key="1">
    <citation type="submission" date="2017-06" db="EMBL/GenBank/DDBJ databases">
        <title>Complete genome sequence of Paenibacillus donghaensis KCTC 13049T isolated from East Sea sediment, South Korea.</title>
        <authorList>
            <person name="Jung B.K."/>
            <person name="Hong S.-J."/>
            <person name="Shin J.-H."/>
        </authorList>
    </citation>
    <scope>NUCLEOTIDE SEQUENCE [LARGE SCALE GENOMIC DNA]</scope>
    <source>
        <strain evidence="6 7">KCTC 13049</strain>
    </source>
</reference>
<organism evidence="6 7">
    <name type="scientific">Paenibacillus donghaensis</name>
    <dbReference type="NCBI Taxonomy" id="414771"/>
    <lineage>
        <taxon>Bacteria</taxon>
        <taxon>Bacillati</taxon>
        <taxon>Bacillota</taxon>
        <taxon>Bacilli</taxon>
        <taxon>Bacillales</taxon>
        <taxon>Paenibacillaceae</taxon>
        <taxon>Paenibacillus</taxon>
    </lineage>
</organism>
<protein>
    <submittedName>
        <fullName evidence="6">ABC transporter</fullName>
    </submittedName>
</protein>
<dbReference type="InterPro" id="IPR027417">
    <property type="entry name" value="P-loop_NTPase"/>
</dbReference>
<keyword evidence="4" id="KW-0067">ATP-binding</keyword>
<keyword evidence="3" id="KW-0547">Nucleotide-binding</keyword>
<dbReference type="PROSITE" id="PS00211">
    <property type="entry name" value="ABC_TRANSPORTER_1"/>
    <property type="match status" value="1"/>
</dbReference>